<dbReference type="PANTHER" id="PTHR11252:SF0">
    <property type="entry name" value="POLYRIBONUCLEOTIDE NUCLEOTIDYLTRANSFERASE 1, MITOCHONDRIAL"/>
    <property type="match status" value="1"/>
</dbReference>
<evidence type="ECO:0000256" key="9">
    <source>
        <dbReference type="SAM" id="MobiDB-lite"/>
    </source>
</evidence>
<dbReference type="CDD" id="cd02393">
    <property type="entry name" value="KH-I_PNPase"/>
    <property type="match status" value="1"/>
</dbReference>
<dbReference type="SMART" id="SM00322">
    <property type="entry name" value="KH"/>
    <property type="match status" value="1"/>
</dbReference>
<dbReference type="SUPFAM" id="SSF54791">
    <property type="entry name" value="Eukaryotic type KH-domain (KH-domain type I)"/>
    <property type="match status" value="1"/>
</dbReference>
<dbReference type="SUPFAM" id="SSF55666">
    <property type="entry name" value="Ribonuclease PH domain 2-like"/>
    <property type="match status" value="2"/>
</dbReference>
<evidence type="ECO:0000256" key="3">
    <source>
        <dbReference type="ARBA" id="ARBA00022679"/>
    </source>
</evidence>
<evidence type="ECO:0000256" key="1">
    <source>
        <dbReference type="ARBA" id="ARBA00007404"/>
    </source>
</evidence>
<dbReference type="AlphaFoldDB" id="A0A0G0GVE4"/>
<dbReference type="GO" id="GO:0006402">
    <property type="term" value="P:mRNA catabolic process"/>
    <property type="evidence" value="ECO:0007669"/>
    <property type="project" value="UniProtKB-UniRule"/>
</dbReference>
<dbReference type="CDD" id="cd11364">
    <property type="entry name" value="RNase_PH_PNPase_2"/>
    <property type="match status" value="1"/>
</dbReference>
<dbReference type="PANTHER" id="PTHR11252">
    <property type="entry name" value="POLYRIBONUCLEOTIDE NUCLEOTIDYLTRANSFERASE"/>
    <property type="match status" value="1"/>
</dbReference>
<evidence type="ECO:0000256" key="6">
    <source>
        <dbReference type="ARBA" id="ARBA00025604"/>
    </source>
</evidence>
<dbReference type="Pfam" id="PF00575">
    <property type="entry name" value="S1"/>
    <property type="match status" value="1"/>
</dbReference>
<dbReference type="GO" id="GO:0004654">
    <property type="term" value="F:polyribonucleotide nucleotidyltransferase activity"/>
    <property type="evidence" value="ECO:0007669"/>
    <property type="project" value="UniProtKB-UniRule"/>
</dbReference>
<dbReference type="FunFam" id="2.40.50.140:FF:000103">
    <property type="entry name" value="protein RRP5 homolog"/>
    <property type="match status" value="1"/>
</dbReference>
<dbReference type="Gene3D" id="3.30.230.70">
    <property type="entry name" value="GHMP Kinase, N-terminal domain"/>
    <property type="match status" value="2"/>
</dbReference>
<keyword evidence="5 8" id="KW-0694">RNA-binding</keyword>
<dbReference type="InterPro" id="IPR036345">
    <property type="entry name" value="ExoRNase_PH_dom2_sf"/>
</dbReference>
<dbReference type="InterPro" id="IPR020568">
    <property type="entry name" value="Ribosomal_Su5_D2-typ_SF"/>
</dbReference>
<dbReference type="Pfam" id="PF00013">
    <property type="entry name" value="KH_1"/>
    <property type="match status" value="1"/>
</dbReference>
<dbReference type="Pfam" id="PF01138">
    <property type="entry name" value="RNase_PH"/>
    <property type="match status" value="2"/>
</dbReference>
<comment type="function">
    <text evidence="6">Binds mRNA; thus facilitating recognition of the initiation point. It is needed to translate mRNA with a short Shine-Dalgarno (SD) purine-rich sequence.</text>
</comment>
<evidence type="ECO:0000313" key="11">
    <source>
        <dbReference type="EMBL" id="KKQ35003.1"/>
    </source>
</evidence>
<dbReference type="GO" id="GO:0003723">
    <property type="term" value="F:RNA binding"/>
    <property type="evidence" value="ECO:0007669"/>
    <property type="project" value="UniProtKB-UniRule"/>
</dbReference>
<dbReference type="SMART" id="SM00316">
    <property type="entry name" value="S1"/>
    <property type="match status" value="1"/>
</dbReference>
<keyword evidence="4" id="KW-0548">Nucleotidyltransferase</keyword>
<dbReference type="InterPro" id="IPR004088">
    <property type="entry name" value="KH_dom_type_1"/>
</dbReference>
<dbReference type="PROSITE" id="PS50126">
    <property type="entry name" value="S1"/>
    <property type="match status" value="1"/>
</dbReference>
<evidence type="ECO:0000256" key="4">
    <source>
        <dbReference type="ARBA" id="ARBA00022695"/>
    </source>
</evidence>
<dbReference type="NCBIfam" id="TIGR03591">
    <property type="entry name" value="polynuc_phos"/>
    <property type="match status" value="1"/>
</dbReference>
<evidence type="ECO:0000256" key="2">
    <source>
        <dbReference type="ARBA" id="ARBA00012416"/>
    </source>
</evidence>
<gene>
    <name evidence="11" type="ORF">US52_C0039G0001</name>
</gene>
<dbReference type="InterPro" id="IPR012162">
    <property type="entry name" value="PNPase"/>
</dbReference>
<feature type="compositionally biased region" description="Low complexity" evidence="9">
    <location>
        <begin position="621"/>
        <end position="632"/>
    </location>
</feature>
<name>A0A0G0GVE4_9BACT</name>
<dbReference type="EC" id="2.7.7.8" evidence="2 7"/>
<dbReference type="InterPro" id="IPR036612">
    <property type="entry name" value="KH_dom_type_1_sf"/>
</dbReference>
<dbReference type="FunFam" id="3.30.1370.10:FF:000001">
    <property type="entry name" value="Polyribonucleotide nucleotidyltransferase"/>
    <property type="match status" value="1"/>
</dbReference>
<feature type="non-terminal residue" evidence="11">
    <location>
        <position position="1"/>
    </location>
</feature>
<dbReference type="Gene3D" id="2.40.50.140">
    <property type="entry name" value="Nucleic acid-binding proteins"/>
    <property type="match status" value="1"/>
</dbReference>
<dbReference type="InterPro" id="IPR004087">
    <property type="entry name" value="KH_dom"/>
</dbReference>
<dbReference type="InterPro" id="IPR003029">
    <property type="entry name" value="S1_domain"/>
</dbReference>
<evidence type="ECO:0000256" key="7">
    <source>
        <dbReference type="NCBIfam" id="TIGR03591"/>
    </source>
</evidence>
<evidence type="ECO:0000313" key="12">
    <source>
        <dbReference type="Proteomes" id="UP000034852"/>
    </source>
</evidence>
<evidence type="ECO:0000256" key="5">
    <source>
        <dbReference type="ARBA" id="ARBA00022884"/>
    </source>
</evidence>
<dbReference type="GO" id="GO:0005829">
    <property type="term" value="C:cytosol"/>
    <property type="evidence" value="ECO:0007669"/>
    <property type="project" value="TreeGrafter"/>
</dbReference>
<feature type="region of interest" description="Disordered" evidence="9">
    <location>
        <begin position="615"/>
        <end position="671"/>
    </location>
</feature>
<dbReference type="EMBL" id="LBTH01000039">
    <property type="protein sequence ID" value="KKQ35003.1"/>
    <property type="molecule type" value="Genomic_DNA"/>
</dbReference>
<dbReference type="Proteomes" id="UP000034852">
    <property type="component" value="Unassembled WGS sequence"/>
</dbReference>
<evidence type="ECO:0000256" key="8">
    <source>
        <dbReference type="PROSITE-ProRule" id="PRU00117"/>
    </source>
</evidence>
<sequence length="671" mass="73643">EAVLKARQVDHSIRSLFPKGFKRGVNVVITVLSYDDAHDPADLAVTAASVALMISPAPFNGPSASVSVGIQKDGKLIINPKNGDRGDLEGHYIVGIKADRVLNIEGWSNEAKEDKLNEVIDLAAEKVKPLYKFQEEFAKKFGVKKYEYEEEYIDKEILEKVEKDFGKKIEEGLFSGLKRQDLFIEMSKTIVEENEGVISKENARNSVEYLARKYTRKSVLEHDKRLSGRGLDEIRKINAEAGVLPRVHGSALFTRGMTQAMSIVTLGSTRLSQTLESFEGEEEKGFMHHYNGPSYSTGEGGRFSYYPGRREIGHGHITESAIKAVLPSEEEFPYTIRVVSEILSQNGSSSMAAACGTSLALMDAGVPIKKAIGGIAVGLVTDDEDVMKYKILTDIEGAEDFYGDMDFKVVGTKDGITAIQLDNKLEGVPIKILKEALQQSKRGRDHVLEQMEKVLNAPRAELSQHAPKVDIVKVDPGKLGDLIGPGGKTIKGIIEQCEEFGEIDIDIQDSGDVYITSVIQEARDKAIEMIKEIFEEAEIGKTYDGVVDRVENYGAFVNVTKNITGLVHVSEMAEGFVKDAAGLVKFGDKVKVKVIGIDELGRVKLSMKGLNPEIEKKATEQSASGGQSNSGGDRPDSRGSRSSGNFRDSRGPRSSSRPTGGFNNRFQRRDR</sequence>
<dbReference type="SUPFAM" id="SSF50249">
    <property type="entry name" value="Nucleic acid-binding proteins"/>
    <property type="match status" value="1"/>
</dbReference>
<dbReference type="Gene3D" id="3.30.1370.10">
    <property type="entry name" value="K Homology domain, type 1"/>
    <property type="match status" value="1"/>
</dbReference>
<protein>
    <recommendedName>
        <fullName evidence="2 7">Polyribonucleotide nucleotidyltransferase</fullName>
        <ecNumber evidence="2 7">2.7.7.8</ecNumber>
    </recommendedName>
</protein>
<dbReference type="InterPro" id="IPR012340">
    <property type="entry name" value="NA-bd_OB-fold"/>
</dbReference>
<comment type="caution">
    <text evidence="11">The sequence shown here is derived from an EMBL/GenBank/DDBJ whole genome shotgun (WGS) entry which is preliminary data.</text>
</comment>
<feature type="compositionally biased region" description="Low complexity" evidence="9">
    <location>
        <begin position="652"/>
        <end position="661"/>
    </location>
</feature>
<dbReference type="GO" id="GO:0000175">
    <property type="term" value="F:3'-5'-RNA exonuclease activity"/>
    <property type="evidence" value="ECO:0007669"/>
    <property type="project" value="TreeGrafter"/>
</dbReference>
<reference evidence="11 12" key="1">
    <citation type="journal article" date="2015" name="Nature">
        <title>rRNA introns, odd ribosomes, and small enigmatic genomes across a large radiation of phyla.</title>
        <authorList>
            <person name="Brown C.T."/>
            <person name="Hug L.A."/>
            <person name="Thomas B.C."/>
            <person name="Sharon I."/>
            <person name="Castelle C.J."/>
            <person name="Singh A."/>
            <person name="Wilkins M.J."/>
            <person name="Williams K.H."/>
            <person name="Banfield J.F."/>
        </authorList>
    </citation>
    <scope>NUCLEOTIDE SEQUENCE [LARGE SCALE GENOMIC DNA]</scope>
</reference>
<evidence type="ECO:0000259" key="10">
    <source>
        <dbReference type="PROSITE" id="PS50126"/>
    </source>
</evidence>
<dbReference type="InterPro" id="IPR001247">
    <property type="entry name" value="ExoRNase_PH_dom1"/>
</dbReference>
<comment type="similarity">
    <text evidence="1">Belongs to the polyribonucleotide nucleotidyltransferase family.</text>
</comment>
<accession>A0A0G0GVE4</accession>
<dbReference type="InterPro" id="IPR027408">
    <property type="entry name" value="PNPase/RNase_PH_dom_sf"/>
</dbReference>
<feature type="domain" description="S1 motif" evidence="10">
    <location>
        <begin position="540"/>
        <end position="608"/>
    </location>
</feature>
<dbReference type="PATRIC" id="fig|1619087.5.peg.483"/>
<dbReference type="NCBIfam" id="NF008805">
    <property type="entry name" value="PRK11824.1"/>
    <property type="match status" value="1"/>
</dbReference>
<keyword evidence="3 11" id="KW-0808">Transferase</keyword>
<proteinExistence type="inferred from homology"/>
<organism evidence="11 12">
    <name type="scientific">candidate division WS6 bacterium GW2011_GWA2_37_6</name>
    <dbReference type="NCBI Taxonomy" id="1619087"/>
    <lineage>
        <taxon>Bacteria</taxon>
        <taxon>Candidatus Dojkabacteria</taxon>
    </lineage>
</organism>
<dbReference type="SUPFAM" id="SSF54211">
    <property type="entry name" value="Ribosomal protein S5 domain 2-like"/>
    <property type="match status" value="2"/>
</dbReference>
<dbReference type="PROSITE" id="PS50084">
    <property type="entry name" value="KH_TYPE_1"/>
    <property type="match status" value="1"/>
</dbReference>